<gene>
    <name evidence="4" type="ORF">EV200_101478</name>
</gene>
<dbReference type="EMBL" id="SLWO01000001">
    <property type="protein sequence ID" value="TCO31032.1"/>
    <property type="molecule type" value="Genomic_DNA"/>
</dbReference>
<dbReference type="InterPro" id="IPR011990">
    <property type="entry name" value="TPR-like_helical_dom_sf"/>
</dbReference>
<dbReference type="GO" id="GO:0003677">
    <property type="term" value="F:DNA binding"/>
    <property type="evidence" value="ECO:0007669"/>
    <property type="project" value="InterPro"/>
</dbReference>
<dbReference type="SMART" id="SM00421">
    <property type="entry name" value="HTH_LUXR"/>
    <property type="match status" value="1"/>
</dbReference>
<dbReference type="SUPFAM" id="SSF46894">
    <property type="entry name" value="C-terminal effector domain of the bipartite response regulators"/>
    <property type="match status" value="1"/>
</dbReference>
<dbReference type="Proteomes" id="UP000295684">
    <property type="component" value="Unassembled WGS sequence"/>
</dbReference>
<dbReference type="InterPro" id="IPR036388">
    <property type="entry name" value="WH-like_DNA-bd_sf"/>
</dbReference>
<comment type="caution">
    <text evidence="4">The sequence shown here is derived from an EMBL/GenBank/DDBJ whole genome shotgun (WGS) entry which is preliminary data.</text>
</comment>
<proteinExistence type="predicted"/>
<dbReference type="Gene3D" id="1.25.40.10">
    <property type="entry name" value="Tetratricopeptide repeat domain"/>
    <property type="match status" value="2"/>
</dbReference>
<name>A0A4R2HMW4_9SPHI</name>
<feature type="transmembrane region" description="Helical" evidence="2">
    <location>
        <begin position="427"/>
        <end position="446"/>
    </location>
</feature>
<keyword evidence="1" id="KW-0175">Coiled coil</keyword>
<keyword evidence="2" id="KW-1133">Transmembrane helix</keyword>
<sequence length="630" mass="72937">MGDVYFFYFWSMQLPLKSLLLIVSISFLININASGQKIYLDSLNRLLAQKDISKTDQVNTLCKLAKANFEQHLPLSFEQANRALQISQTLTDGQGKAMAYATLIHLYVWKKDLKKAYASRDSAMYYTRKTKDRATLGFVWFRNGWLDLVNDENDQAAVKLLKALDFFKGQQVPDYESTTYHYLASIHSYGNNSAKQKKYADLCYQKALESQQVDQLNNAYYTIGQTYFDQFKLNTSKRGLLDSAIFIYKKSLLLSKKQEGRLILRSNTAAIALNTANAYFQYFPVTYRDSAEKYLDQAIEIATKTNLQEVLLNCYGLRSEYALRDGHHDEAEKILLNGLNKTDGVVSMPITKARIYQGLANIAEKKGDDKLALKYMKQYFEYYKKAFNEEKINSITRVEAQYQSAKKEQEIAYLHQEALFAKKRTTFYVMLGIMGIAVLLFLLRSYNFKLKASVRKQELIDKEKTAAELRAQLKEAEAIQLQTEQVLLKERQERLQKELLAGTLQIEEKNELLELLSGKVDTESHLSFDEQMKRILNQQKKMDKDFEVQKTDFFETNPAFFERLQQQANQSLTRLDLKYCSYMLMGLSNKEVSVRLGIEPKSVRMSRYRIKQKLGLGKDDDLNLFLQNQS</sequence>
<dbReference type="GO" id="GO:0006355">
    <property type="term" value="P:regulation of DNA-templated transcription"/>
    <property type="evidence" value="ECO:0007669"/>
    <property type="project" value="InterPro"/>
</dbReference>
<dbReference type="Pfam" id="PF00196">
    <property type="entry name" value="GerE"/>
    <property type="match status" value="1"/>
</dbReference>
<dbReference type="PROSITE" id="PS00622">
    <property type="entry name" value="HTH_LUXR_1"/>
    <property type="match status" value="1"/>
</dbReference>
<dbReference type="InterPro" id="IPR016032">
    <property type="entry name" value="Sig_transdc_resp-reg_C-effctor"/>
</dbReference>
<dbReference type="Gene3D" id="1.10.10.10">
    <property type="entry name" value="Winged helix-like DNA-binding domain superfamily/Winged helix DNA-binding domain"/>
    <property type="match status" value="1"/>
</dbReference>
<feature type="coiled-coil region" evidence="1">
    <location>
        <begin position="459"/>
        <end position="498"/>
    </location>
</feature>
<dbReference type="InterPro" id="IPR000792">
    <property type="entry name" value="Tscrpt_reg_LuxR_C"/>
</dbReference>
<protein>
    <submittedName>
        <fullName evidence="4">Regulatory LuxR family protein</fullName>
    </submittedName>
</protein>
<keyword evidence="2" id="KW-0472">Membrane</keyword>
<organism evidence="4 5">
    <name type="scientific">Pedobacter psychrotolerans</name>
    <dbReference type="NCBI Taxonomy" id="1843235"/>
    <lineage>
        <taxon>Bacteria</taxon>
        <taxon>Pseudomonadati</taxon>
        <taxon>Bacteroidota</taxon>
        <taxon>Sphingobacteriia</taxon>
        <taxon>Sphingobacteriales</taxon>
        <taxon>Sphingobacteriaceae</taxon>
        <taxon>Pedobacter</taxon>
    </lineage>
</organism>
<accession>A0A4R2HMW4</accession>
<evidence type="ECO:0000259" key="3">
    <source>
        <dbReference type="PROSITE" id="PS00622"/>
    </source>
</evidence>
<reference evidence="4 5" key="1">
    <citation type="submission" date="2019-03" db="EMBL/GenBank/DDBJ databases">
        <title>Genomic Encyclopedia of Type Strains, Phase IV (KMG-IV): sequencing the most valuable type-strain genomes for metagenomic binning, comparative biology and taxonomic classification.</title>
        <authorList>
            <person name="Goeker M."/>
        </authorList>
    </citation>
    <scope>NUCLEOTIDE SEQUENCE [LARGE SCALE GENOMIC DNA]</scope>
    <source>
        <strain evidence="4 5">DSM 103236</strain>
    </source>
</reference>
<dbReference type="SUPFAM" id="SSF48452">
    <property type="entry name" value="TPR-like"/>
    <property type="match status" value="2"/>
</dbReference>
<evidence type="ECO:0000256" key="2">
    <source>
        <dbReference type="SAM" id="Phobius"/>
    </source>
</evidence>
<feature type="domain" description="HTH luxR-type" evidence="3">
    <location>
        <begin position="586"/>
        <end position="613"/>
    </location>
</feature>
<evidence type="ECO:0000256" key="1">
    <source>
        <dbReference type="SAM" id="Coils"/>
    </source>
</evidence>
<evidence type="ECO:0000313" key="4">
    <source>
        <dbReference type="EMBL" id="TCO31032.1"/>
    </source>
</evidence>
<dbReference type="AlphaFoldDB" id="A0A4R2HMW4"/>
<keyword evidence="2" id="KW-0812">Transmembrane</keyword>
<evidence type="ECO:0000313" key="5">
    <source>
        <dbReference type="Proteomes" id="UP000295684"/>
    </source>
</evidence>